<comment type="similarity">
    <text evidence="3">Belongs to the PMEI family.</text>
</comment>
<sequence length="193" mass="21238">MNTISSVFFILILAFRPHQILAQEDQDLGLITPNQKSLLGEELIAQVCDQAIYKNLCLSSLQSVPESKDADLFELTTIALKLAAANATEIKNYVQKLLNNSHSDPYTQQCLADCSENYEDALDRIEDSLKALESKGYNDVNTWVTAAMADAESCEEGFLDRPGHKSPLTGRSTIFNQLCSITLTITNFLAGSV</sequence>
<dbReference type="CDD" id="cd15801">
    <property type="entry name" value="PMEI-like_1"/>
    <property type="match status" value="1"/>
</dbReference>
<dbReference type="AlphaFoldDB" id="A0AA38Z3R2"/>
<dbReference type="InterPro" id="IPR006501">
    <property type="entry name" value="Pectinesterase_inhib_dom"/>
</dbReference>
<keyword evidence="2" id="KW-1015">Disulfide bond</keyword>
<feature type="domain" description="Pectinesterase inhibitor" evidence="5">
    <location>
        <begin position="39"/>
        <end position="185"/>
    </location>
</feature>
<accession>A0AA38Z3R2</accession>
<gene>
    <name evidence="6" type="ORF">PVL29_017962</name>
</gene>
<dbReference type="NCBIfam" id="TIGR01614">
    <property type="entry name" value="PME_inhib"/>
    <property type="match status" value="1"/>
</dbReference>
<dbReference type="Proteomes" id="UP001168098">
    <property type="component" value="Unassembled WGS sequence"/>
</dbReference>
<evidence type="ECO:0000313" key="7">
    <source>
        <dbReference type="Proteomes" id="UP001168098"/>
    </source>
</evidence>
<dbReference type="PANTHER" id="PTHR36710:SF18">
    <property type="entry name" value="PECTINESTERASE INHIBITOR 5-RELATED"/>
    <property type="match status" value="1"/>
</dbReference>
<evidence type="ECO:0000256" key="4">
    <source>
        <dbReference type="SAM" id="SignalP"/>
    </source>
</evidence>
<dbReference type="EMBL" id="JARBHA010000014">
    <property type="protein sequence ID" value="KAJ9681846.1"/>
    <property type="molecule type" value="Genomic_DNA"/>
</dbReference>
<name>A0AA38Z3R2_VITRO</name>
<dbReference type="FunFam" id="1.20.140.40:FF:000002">
    <property type="entry name" value="Putative invertase inhibitor"/>
    <property type="match status" value="1"/>
</dbReference>
<evidence type="ECO:0000256" key="2">
    <source>
        <dbReference type="ARBA" id="ARBA00023157"/>
    </source>
</evidence>
<organism evidence="6 7">
    <name type="scientific">Vitis rotundifolia</name>
    <name type="common">Muscadine grape</name>
    <dbReference type="NCBI Taxonomy" id="103349"/>
    <lineage>
        <taxon>Eukaryota</taxon>
        <taxon>Viridiplantae</taxon>
        <taxon>Streptophyta</taxon>
        <taxon>Embryophyta</taxon>
        <taxon>Tracheophyta</taxon>
        <taxon>Spermatophyta</taxon>
        <taxon>Magnoliopsida</taxon>
        <taxon>eudicotyledons</taxon>
        <taxon>Gunneridae</taxon>
        <taxon>Pentapetalae</taxon>
        <taxon>rosids</taxon>
        <taxon>Vitales</taxon>
        <taxon>Vitaceae</taxon>
        <taxon>Viteae</taxon>
        <taxon>Vitis</taxon>
    </lineage>
</organism>
<feature type="chain" id="PRO_5041385218" description="Pectinesterase inhibitor domain-containing protein" evidence="4">
    <location>
        <begin position="23"/>
        <end position="193"/>
    </location>
</feature>
<dbReference type="InterPro" id="IPR052421">
    <property type="entry name" value="PCW_Enzyme_Inhibitor"/>
</dbReference>
<evidence type="ECO:0000259" key="5">
    <source>
        <dbReference type="SMART" id="SM00856"/>
    </source>
</evidence>
<dbReference type="Gene3D" id="1.20.140.40">
    <property type="entry name" value="Invertase/pectin methylesterase inhibitor family protein"/>
    <property type="match status" value="1"/>
</dbReference>
<evidence type="ECO:0000256" key="1">
    <source>
        <dbReference type="ARBA" id="ARBA00022729"/>
    </source>
</evidence>
<dbReference type="PANTHER" id="PTHR36710">
    <property type="entry name" value="PECTINESTERASE INHIBITOR-LIKE"/>
    <property type="match status" value="1"/>
</dbReference>
<reference evidence="6 7" key="1">
    <citation type="journal article" date="2023" name="BMC Biotechnol.">
        <title>Vitis rotundifolia cv Carlos genome sequencing.</title>
        <authorList>
            <person name="Huff M."/>
            <person name="Hulse-Kemp A."/>
            <person name="Scheffler B."/>
            <person name="Youngblood R."/>
            <person name="Simpson S."/>
            <person name="Babiker E."/>
            <person name="Staton M."/>
        </authorList>
    </citation>
    <scope>NUCLEOTIDE SEQUENCE [LARGE SCALE GENOMIC DNA]</scope>
    <source>
        <tissue evidence="6">Leaf</tissue>
    </source>
</reference>
<dbReference type="InterPro" id="IPR035513">
    <property type="entry name" value="Invertase/methylesterase_inhib"/>
</dbReference>
<evidence type="ECO:0000256" key="3">
    <source>
        <dbReference type="ARBA" id="ARBA00038471"/>
    </source>
</evidence>
<protein>
    <recommendedName>
        <fullName evidence="5">Pectinesterase inhibitor domain-containing protein</fullName>
    </recommendedName>
</protein>
<dbReference type="SMART" id="SM00856">
    <property type="entry name" value="PMEI"/>
    <property type="match status" value="1"/>
</dbReference>
<keyword evidence="1 4" id="KW-0732">Signal</keyword>
<dbReference type="GO" id="GO:0005576">
    <property type="term" value="C:extracellular region"/>
    <property type="evidence" value="ECO:0007669"/>
    <property type="project" value="UniProtKB-ARBA"/>
</dbReference>
<comment type="caution">
    <text evidence="6">The sequence shown here is derived from an EMBL/GenBank/DDBJ whole genome shotgun (WGS) entry which is preliminary data.</text>
</comment>
<proteinExistence type="inferred from homology"/>
<evidence type="ECO:0000313" key="6">
    <source>
        <dbReference type="EMBL" id="KAJ9681846.1"/>
    </source>
</evidence>
<dbReference type="SUPFAM" id="SSF101148">
    <property type="entry name" value="Plant invertase/pectin methylesterase inhibitor"/>
    <property type="match status" value="1"/>
</dbReference>
<feature type="signal peptide" evidence="4">
    <location>
        <begin position="1"/>
        <end position="22"/>
    </location>
</feature>
<dbReference type="Pfam" id="PF04043">
    <property type="entry name" value="PMEI"/>
    <property type="match status" value="1"/>
</dbReference>
<keyword evidence="7" id="KW-1185">Reference proteome</keyword>
<dbReference type="GO" id="GO:0004857">
    <property type="term" value="F:enzyme inhibitor activity"/>
    <property type="evidence" value="ECO:0007669"/>
    <property type="project" value="InterPro"/>
</dbReference>